<organism evidence="1 2">
    <name type="scientific">Candidatus Syntrophocurvum alkaliphilum</name>
    <dbReference type="NCBI Taxonomy" id="2293317"/>
    <lineage>
        <taxon>Bacteria</taxon>
        <taxon>Bacillati</taxon>
        <taxon>Bacillota</taxon>
        <taxon>Clostridia</taxon>
        <taxon>Eubacteriales</taxon>
        <taxon>Syntrophomonadaceae</taxon>
        <taxon>Candidatus Syntrophocurvum</taxon>
    </lineage>
</organism>
<accession>A0A6I6DBA3</accession>
<dbReference type="Gene3D" id="2.50.20.20">
    <property type="match status" value="1"/>
</dbReference>
<dbReference type="KEGG" id="salq:SYNTR_0171"/>
<keyword evidence="2" id="KW-1185">Reference proteome</keyword>
<gene>
    <name evidence="1" type="ORF">SYNTR_0171</name>
</gene>
<evidence type="ECO:0000313" key="2">
    <source>
        <dbReference type="Proteomes" id="UP000426444"/>
    </source>
</evidence>
<dbReference type="AlphaFoldDB" id="A0A6I6DBA3"/>
<dbReference type="Proteomes" id="UP000426444">
    <property type="component" value="Chromosome"/>
</dbReference>
<reference evidence="2" key="1">
    <citation type="journal article" date="2019" name="Microbiology">
        <title>Complete Genome Sequence of an Uncultured Bacterium of the Candidate Phylum Bipolaricaulota.</title>
        <authorList>
            <person name="Kadnikov V.V."/>
            <person name="Mardanov A.V."/>
            <person name="Beletsky A.V."/>
            <person name="Frank Y.A."/>
            <person name="Karnachuk O.V."/>
            <person name="Ravin N.V."/>
        </authorList>
    </citation>
    <scope>NUCLEOTIDE SEQUENCE [LARGE SCALE GENOMIC DNA]</scope>
</reference>
<dbReference type="OrthoDB" id="1721427at2"/>
<dbReference type="EMBL" id="CP046457">
    <property type="protein sequence ID" value="QGT98764.1"/>
    <property type="molecule type" value="Genomic_DNA"/>
</dbReference>
<proteinExistence type="predicted"/>
<protein>
    <recommendedName>
        <fullName evidence="3">Outer membrane lipoprotein-sorting protein</fullName>
    </recommendedName>
</protein>
<dbReference type="RefSeq" id="WP_156202725.1">
    <property type="nucleotide sequence ID" value="NZ_CP046457.1"/>
</dbReference>
<name>A0A6I6DBA3_9FIRM</name>
<evidence type="ECO:0000313" key="1">
    <source>
        <dbReference type="EMBL" id="QGT98764.1"/>
    </source>
</evidence>
<evidence type="ECO:0008006" key="3">
    <source>
        <dbReference type="Google" id="ProtNLM"/>
    </source>
</evidence>
<sequence>MRGITRGKILIGILIVLIIGGLLSGQRIHDYYVKSQLDAAIELEETIKNMAAVNDYKYNITSTFIVDGRKEVISQVEGEKSGDNTHIRGEMVNTPIDIYYYDGTIYNYDSYSEKWLVIESDTSNAEELLISELNPLSNLKFKDLGNVEKLGFEGVDGKECLVVKCTPSIESQLLENLWKDFQYEIWIDYKKRYVKKATLNATNINNEKTQLEISLSFKDIGKKTNIKPPDN</sequence>